<name>A0A921R2H5_SORBI</name>
<dbReference type="PANTHER" id="PTHR33179:SF57">
    <property type="entry name" value="OS02G0173200 PROTEIN"/>
    <property type="match status" value="1"/>
</dbReference>
<sequence>MGDTGANMSPWGGVYMSGGGAPATTEATVVTAAVAAGGSVSSPTSGGSGGGSPTRAQQPGVGRVEGGRVGKPARRRSRASRRAPVTLLNTDTSNFRAMVQQFTGIPSGPYGPAGPGGGPVISFGGGGGGAADYGPQLVRPSPTSAVMSFDHQLAAAAAHAQHRPTATSLQNQLFRPQHQHQHQQYGGDVGYGMMHGGGGDGMAPSFLHGGFESSSAEDRLLLQSMMQAAQTTMPTAGRPTSTNNGNGYNFG</sequence>
<feature type="domain" description="VQ" evidence="2">
    <location>
        <begin position="86"/>
        <end position="109"/>
    </location>
</feature>
<dbReference type="InterPro" id="IPR039609">
    <property type="entry name" value="VQ_15/22"/>
</dbReference>
<accession>A0A921R2H5</accession>
<feature type="region of interest" description="Disordered" evidence="1">
    <location>
        <begin position="37"/>
        <end position="84"/>
    </location>
</feature>
<dbReference type="PANTHER" id="PTHR33179">
    <property type="entry name" value="VQ MOTIF-CONTAINING PROTEIN"/>
    <property type="match status" value="1"/>
</dbReference>
<feature type="compositionally biased region" description="Basic residues" evidence="1">
    <location>
        <begin position="71"/>
        <end position="81"/>
    </location>
</feature>
<comment type="caution">
    <text evidence="3">The sequence shown here is derived from an EMBL/GenBank/DDBJ whole genome shotgun (WGS) entry which is preliminary data.</text>
</comment>
<organism evidence="3 4">
    <name type="scientific">Sorghum bicolor</name>
    <name type="common">Sorghum</name>
    <name type="synonym">Sorghum vulgare</name>
    <dbReference type="NCBI Taxonomy" id="4558"/>
    <lineage>
        <taxon>Eukaryota</taxon>
        <taxon>Viridiplantae</taxon>
        <taxon>Streptophyta</taxon>
        <taxon>Embryophyta</taxon>
        <taxon>Tracheophyta</taxon>
        <taxon>Spermatophyta</taxon>
        <taxon>Magnoliopsida</taxon>
        <taxon>Liliopsida</taxon>
        <taxon>Poales</taxon>
        <taxon>Poaceae</taxon>
        <taxon>PACMAD clade</taxon>
        <taxon>Panicoideae</taxon>
        <taxon>Andropogonodae</taxon>
        <taxon>Andropogoneae</taxon>
        <taxon>Sorghinae</taxon>
        <taxon>Sorghum</taxon>
    </lineage>
</organism>
<reference evidence="3" key="1">
    <citation type="journal article" date="2019" name="BMC Genomics">
        <title>A new reference genome for Sorghum bicolor reveals high levels of sequence similarity between sweet and grain genotypes: implications for the genetics of sugar metabolism.</title>
        <authorList>
            <person name="Cooper E.A."/>
            <person name="Brenton Z.W."/>
            <person name="Flinn B.S."/>
            <person name="Jenkins J."/>
            <person name="Shu S."/>
            <person name="Flowers D."/>
            <person name="Luo F."/>
            <person name="Wang Y."/>
            <person name="Xia P."/>
            <person name="Barry K."/>
            <person name="Daum C."/>
            <person name="Lipzen A."/>
            <person name="Yoshinaga Y."/>
            <person name="Schmutz J."/>
            <person name="Saski C."/>
            <person name="Vermerris W."/>
            <person name="Kresovich S."/>
        </authorList>
    </citation>
    <scope>NUCLEOTIDE SEQUENCE</scope>
</reference>
<dbReference type="EMBL" id="CM027683">
    <property type="protein sequence ID" value="KAG0531918.1"/>
    <property type="molecule type" value="Genomic_DNA"/>
</dbReference>
<evidence type="ECO:0000313" key="4">
    <source>
        <dbReference type="Proteomes" id="UP000807115"/>
    </source>
</evidence>
<dbReference type="Proteomes" id="UP000807115">
    <property type="component" value="Chromosome 4"/>
</dbReference>
<evidence type="ECO:0000259" key="2">
    <source>
        <dbReference type="Pfam" id="PF05678"/>
    </source>
</evidence>
<reference evidence="3" key="2">
    <citation type="submission" date="2020-10" db="EMBL/GenBank/DDBJ databases">
        <authorList>
            <person name="Cooper E.A."/>
            <person name="Brenton Z.W."/>
            <person name="Flinn B.S."/>
            <person name="Jenkins J."/>
            <person name="Shu S."/>
            <person name="Flowers D."/>
            <person name="Luo F."/>
            <person name="Wang Y."/>
            <person name="Xia P."/>
            <person name="Barry K."/>
            <person name="Daum C."/>
            <person name="Lipzen A."/>
            <person name="Yoshinaga Y."/>
            <person name="Schmutz J."/>
            <person name="Saski C."/>
            <person name="Vermerris W."/>
            <person name="Kresovich S."/>
        </authorList>
    </citation>
    <scope>NUCLEOTIDE SEQUENCE</scope>
</reference>
<gene>
    <name evidence="3" type="ORF">BDA96_04G063400</name>
</gene>
<feature type="region of interest" description="Disordered" evidence="1">
    <location>
        <begin position="231"/>
        <end position="251"/>
    </location>
</feature>
<dbReference type="AlphaFoldDB" id="A0A921R2H5"/>
<dbReference type="Pfam" id="PF05678">
    <property type="entry name" value="VQ"/>
    <property type="match status" value="1"/>
</dbReference>
<protein>
    <recommendedName>
        <fullName evidence="2">VQ domain-containing protein</fullName>
    </recommendedName>
</protein>
<evidence type="ECO:0000313" key="3">
    <source>
        <dbReference type="EMBL" id="KAG0531918.1"/>
    </source>
</evidence>
<dbReference type="InterPro" id="IPR008889">
    <property type="entry name" value="VQ"/>
</dbReference>
<evidence type="ECO:0000256" key="1">
    <source>
        <dbReference type="SAM" id="MobiDB-lite"/>
    </source>
</evidence>
<proteinExistence type="predicted"/>
<feature type="region of interest" description="Disordered" evidence="1">
    <location>
        <begin position="1"/>
        <end position="22"/>
    </location>
</feature>